<name>A0ABU5XVT9_9MYCO</name>
<dbReference type="RefSeq" id="WP_329780049.1">
    <property type="nucleotide sequence ID" value="NZ_JAYJJU010000007.1"/>
</dbReference>
<dbReference type="EMBL" id="JAYJJU010000007">
    <property type="protein sequence ID" value="MEB3031898.1"/>
    <property type="molecule type" value="Genomic_DNA"/>
</dbReference>
<accession>A0ABU5XVT9</accession>
<protein>
    <recommendedName>
        <fullName evidence="3">PE domain-containing protein</fullName>
    </recommendedName>
</protein>
<proteinExistence type="predicted"/>
<evidence type="ECO:0000313" key="1">
    <source>
        <dbReference type="EMBL" id="MEB3031898.1"/>
    </source>
</evidence>
<keyword evidence="2" id="KW-1185">Reference proteome</keyword>
<evidence type="ECO:0008006" key="3">
    <source>
        <dbReference type="Google" id="ProtNLM"/>
    </source>
</evidence>
<comment type="caution">
    <text evidence="1">The sequence shown here is derived from an EMBL/GenBank/DDBJ whole genome shotgun (WGS) entry which is preliminary data.</text>
</comment>
<dbReference type="Proteomes" id="UP001298593">
    <property type="component" value="Unassembled WGS sequence"/>
</dbReference>
<organism evidence="1 2">
    <name type="scientific">[Mycobacterium] nativiensis</name>
    <dbReference type="NCBI Taxonomy" id="2855503"/>
    <lineage>
        <taxon>Bacteria</taxon>
        <taxon>Bacillati</taxon>
        <taxon>Actinomycetota</taxon>
        <taxon>Actinomycetes</taxon>
        <taxon>Mycobacteriales</taxon>
        <taxon>Mycobacteriaceae</taxon>
        <taxon>Mycolicibacter</taxon>
    </lineage>
</organism>
<sequence length="101" mass="9406">MGFIMQETAGVMGASAATGALAGEMSGHGAQAGMAGAVVPPGLEEISAANAARVAAYAAEATAILEASSAVHGAYGASTGTSAAIGTLTDALNAAGLGNLL</sequence>
<gene>
    <name evidence="1" type="ORF">KV113_10045</name>
</gene>
<reference evidence="1 2" key="1">
    <citation type="submission" date="2023-12" db="EMBL/GenBank/DDBJ databases">
        <title>Description of new species of Mycobacterium terrae complex isolated from sewage at the Sao Paulo Zoological Park Foundation in Brazil.</title>
        <authorList>
            <person name="Romagnoli C.L."/>
            <person name="Conceicao E.C."/>
            <person name="Machado E."/>
            <person name="Barreto L.B.P.F."/>
            <person name="Sharma A."/>
            <person name="Silva N.M."/>
            <person name="Marques L.E."/>
            <person name="Juliana M.A."/>
            <person name="Lourenco M.C.S."/>
            <person name="Digiampietri L.A."/>
            <person name="Suffys P.N."/>
            <person name="Viana-Niero C."/>
        </authorList>
    </citation>
    <scope>NUCLEOTIDE SEQUENCE [LARGE SCALE GENOMIC DNA]</scope>
    <source>
        <strain evidence="1 2">MYC340</strain>
    </source>
</reference>
<evidence type="ECO:0000313" key="2">
    <source>
        <dbReference type="Proteomes" id="UP001298593"/>
    </source>
</evidence>